<proteinExistence type="predicted"/>
<name>A0A166NEN6_COLIC</name>
<evidence type="ECO:0000313" key="2">
    <source>
        <dbReference type="Proteomes" id="UP000076584"/>
    </source>
</evidence>
<dbReference type="PANTHER" id="PTHR35910">
    <property type="entry name" value="2EXR DOMAIN-CONTAINING PROTEIN"/>
    <property type="match status" value="1"/>
</dbReference>
<dbReference type="OrthoDB" id="3473305at2759"/>
<dbReference type="AlphaFoldDB" id="A0A166NEN6"/>
<accession>A0A166NEN6</accession>
<evidence type="ECO:0000313" key="1">
    <source>
        <dbReference type="EMBL" id="KZL65601.1"/>
    </source>
</evidence>
<dbReference type="PANTHER" id="PTHR35910:SF1">
    <property type="entry name" value="2EXR DOMAIN-CONTAINING PROTEIN"/>
    <property type="match status" value="1"/>
</dbReference>
<dbReference type="EMBL" id="LFIW01002614">
    <property type="protein sequence ID" value="KZL65601.1"/>
    <property type="molecule type" value="Genomic_DNA"/>
</dbReference>
<gene>
    <name evidence="1" type="ORF">CI238_06259</name>
</gene>
<dbReference type="InterPro" id="IPR045518">
    <property type="entry name" value="2EXR"/>
</dbReference>
<comment type="caution">
    <text evidence="1">The sequence shown here is derived from an EMBL/GenBank/DDBJ whole genome shotgun (WGS) entry which is preliminary data.</text>
</comment>
<organism evidence="1 2">
    <name type="scientific">Colletotrichum incanum</name>
    <name type="common">Soybean anthracnose fungus</name>
    <dbReference type="NCBI Taxonomy" id="1573173"/>
    <lineage>
        <taxon>Eukaryota</taxon>
        <taxon>Fungi</taxon>
        <taxon>Dikarya</taxon>
        <taxon>Ascomycota</taxon>
        <taxon>Pezizomycotina</taxon>
        <taxon>Sordariomycetes</taxon>
        <taxon>Hypocreomycetidae</taxon>
        <taxon>Glomerellales</taxon>
        <taxon>Glomerellaceae</taxon>
        <taxon>Colletotrichum</taxon>
        <taxon>Colletotrichum spaethianum species complex</taxon>
    </lineage>
</organism>
<protein>
    <submittedName>
        <fullName evidence="1">Uncharacterized protein</fullName>
    </submittedName>
</protein>
<keyword evidence="2" id="KW-1185">Reference proteome</keyword>
<dbReference type="Pfam" id="PF20150">
    <property type="entry name" value="2EXR"/>
    <property type="match status" value="1"/>
</dbReference>
<sequence>MASVNDVVNRTDPMDKMKANELQSQTISLLEKIARSQRVLEERLDAMERLFTQQGPAAYFPQFRQLPPEIRHRVWSLAIPTRILRPSRRNTKKRGMLLMRPPAIAGACQEARAIATRNGRIVSLTYDTANSENPTRTFRHWFDSAHDVLELDRRVGIEEDKPRGIKDLVYKAQHILASRAEAEWFARLFQRTAHLNRLSLRFDTVSISPCTWDLGVVKRLFGEASTVVTMDLENADEIAWVKGVLQGYWRNPVFCAFDLESWARERKPSVGVDVRDEGWMQRLPGTWVSEVARGWVMAKAAEMTAKVGGAAKGQAGRKVRGQLDMDFSELEAQASAAAAAALDVKNDFVRAALLAMPDVKFVRAFCQDEIHAVCRP</sequence>
<dbReference type="Proteomes" id="UP000076584">
    <property type="component" value="Unassembled WGS sequence"/>
</dbReference>
<reference evidence="1 2" key="1">
    <citation type="submission" date="2015-06" db="EMBL/GenBank/DDBJ databases">
        <title>Survival trade-offs in plant roots during colonization by closely related pathogenic and mutualistic fungi.</title>
        <authorList>
            <person name="Hacquard S."/>
            <person name="Kracher B."/>
            <person name="Hiruma K."/>
            <person name="Weinman A."/>
            <person name="Muench P."/>
            <person name="Garrido Oter R."/>
            <person name="Ver Loren van Themaat E."/>
            <person name="Dallerey J.-F."/>
            <person name="Damm U."/>
            <person name="Henrissat B."/>
            <person name="Lespinet O."/>
            <person name="Thon M."/>
            <person name="Kemen E."/>
            <person name="McHardy A.C."/>
            <person name="Schulze-Lefert P."/>
            <person name="O'Connell R.J."/>
        </authorList>
    </citation>
    <scope>NUCLEOTIDE SEQUENCE [LARGE SCALE GENOMIC DNA]</scope>
    <source>
        <strain evidence="1 2">MAFF 238704</strain>
    </source>
</reference>